<keyword evidence="8 11" id="KW-0808">Transferase</keyword>
<dbReference type="Gene3D" id="1.10.8.60">
    <property type="match status" value="1"/>
</dbReference>
<comment type="function">
    <text evidence="8">DNA polymerase III is a complex, multichain enzyme responsible for most of the replicative synthesis in bacteria. This DNA polymerase also exhibits 3' to 5' exonuclease activity.</text>
</comment>
<dbReference type="SUPFAM" id="SSF52540">
    <property type="entry name" value="P-loop containing nucleoside triphosphate hydrolases"/>
    <property type="match status" value="1"/>
</dbReference>
<protein>
    <recommendedName>
        <fullName evidence="8">DNA polymerase III subunit gamma/tau</fullName>
        <ecNumber evidence="8">2.7.7.7</ecNumber>
    </recommendedName>
</protein>
<dbReference type="PANTHER" id="PTHR11669">
    <property type="entry name" value="REPLICATION FACTOR C / DNA POLYMERASE III GAMMA-TAU SUBUNIT"/>
    <property type="match status" value="1"/>
</dbReference>
<evidence type="ECO:0000259" key="10">
    <source>
        <dbReference type="SMART" id="SM00382"/>
    </source>
</evidence>
<name>A0A8J6U960_9FLAO</name>
<dbReference type="GO" id="GO:0046872">
    <property type="term" value="F:metal ion binding"/>
    <property type="evidence" value="ECO:0007669"/>
    <property type="project" value="UniProtKB-KW"/>
</dbReference>
<dbReference type="GO" id="GO:0003677">
    <property type="term" value="F:DNA binding"/>
    <property type="evidence" value="ECO:0007669"/>
    <property type="project" value="InterPro"/>
</dbReference>
<dbReference type="InterPro" id="IPR045085">
    <property type="entry name" value="HLD_clamp_pol_III_gamma_tau"/>
</dbReference>
<evidence type="ECO:0000256" key="3">
    <source>
        <dbReference type="ARBA" id="ARBA00022741"/>
    </source>
</evidence>
<dbReference type="GO" id="GO:0005524">
    <property type="term" value="F:ATP binding"/>
    <property type="evidence" value="ECO:0007669"/>
    <property type="project" value="UniProtKB-KW"/>
</dbReference>
<dbReference type="InterPro" id="IPR012763">
    <property type="entry name" value="DNA_pol_III_sug/sutau_N"/>
</dbReference>
<comment type="subunit">
    <text evidence="8">DNA polymerase III contains a core (composed of alpha, epsilon and theta chains) that associates with a tau subunit. This core dimerizes to form the POLIII' complex. PolIII' associates with the gamma complex (composed of gamma, delta, delta', psi and chi chains) and with the beta chain to form the complete DNA polymerase III complex.</text>
</comment>
<evidence type="ECO:0000256" key="8">
    <source>
        <dbReference type="RuleBase" id="RU364063"/>
    </source>
</evidence>
<comment type="caution">
    <text evidence="11">The sequence shown here is derived from an EMBL/GenBank/DDBJ whole genome shotgun (WGS) entry which is preliminary data.</text>
</comment>
<accession>A0A8J6U960</accession>
<feature type="region of interest" description="Disordered" evidence="9">
    <location>
        <begin position="384"/>
        <end position="407"/>
    </location>
</feature>
<keyword evidence="6 8" id="KW-0239">DNA-directed DNA polymerase</keyword>
<dbReference type="SMART" id="SM00382">
    <property type="entry name" value="AAA"/>
    <property type="match status" value="1"/>
</dbReference>
<evidence type="ECO:0000256" key="4">
    <source>
        <dbReference type="ARBA" id="ARBA00022833"/>
    </source>
</evidence>
<dbReference type="InterPro" id="IPR008921">
    <property type="entry name" value="DNA_pol3_clamp-load_cplx_C"/>
</dbReference>
<evidence type="ECO:0000256" key="9">
    <source>
        <dbReference type="SAM" id="MobiDB-lite"/>
    </source>
</evidence>
<evidence type="ECO:0000256" key="6">
    <source>
        <dbReference type="ARBA" id="ARBA00022932"/>
    </source>
</evidence>
<keyword evidence="8" id="KW-0235">DNA replication</keyword>
<keyword evidence="4" id="KW-0862">Zinc</keyword>
<organism evidence="11 12">
    <name type="scientific">Aestuariibaculum sediminum</name>
    <dbReference type="NCBI Taxonomy" id="2770637"/>
    <lineage>
        <taxon>Bacteria</taxon>
        <taxon>Pseudomonadati</taxon>
        <taxon>Bacteroidota</taxon>
        <taxon>Flavobacteriia</taxon>
        <taxon>Flavobacteriales</taxon>
        <taxon>Flavobacteriaceae</taxon>
    </lineage>
</organism>
<keyword evidence="8 11" id="KW-0548">Nucleotidyltransferase</keyword>
<dbReference type="InterPro" id="IPR005790">
    <property type="entry name" value="DNA_polIII_delta"/>
</dbReference>
<dbReference type="AlphaFoldDB" id="A0A8J6U960"/>
<dbReference type="InterPro" id="IPR003593">
    <property type="entry name" value="AAA+_ATPase"/>
</dbReference>
<dbReference type="CDD" id="cd18137">
    <property type="entry name" value="HLD_clamp_pol_III_gamma_tau"/>
    <property type="match status" value="1"/>
</dbReference>
<dbReference type="InterPro" id="IPR001270">
    <property type="entry name" value="ClpA/B"/>
</dbReference>
<proteinExistence type="inferred from homology"/>
<dbReference type="RefSeq" id="WP_188231478.1">
    <property type="nucleotide sequence ID" value="NZ_JACVXB010000013.1"/>
</dbReference>
<dbReference type="EMBL" id="JACVXB010000013">
    <property type="protein sequence ID" value="MBD0833700.1"/>
    <property type="molecule type" value="Genomic_DNA"/>
</dbReference>
<dbReference type="InterPro" id="IPR027417">
    <property type="entry name" value="P-loop_NTPase"/>
</dbReference>
<evidence type="ECO:0000256" key="1">
    <source>
        <dbReference type="ARBA" id="ARBA00006360"/>
    </source>
</evidence>
<evidence type="ECO:0000313" key="11">
    <source>
        <dbReference type="EMBL" id="MBD0833700.1"/>
    </source>
</evidence>
<feature type="domain" description="AAA+ ATPase" evidence="10">
    <location>
        <begin position="38"/>
        <end position="168"/>
    </location>
</feature>
<dbReference type="Pfam" id="PF22608">
    <property type="entry name" value="DNAX_ATPase_lid"/>
    <property type="match status" value="1"/>
</dbReference>
<dbReference type="Proteomes" id="UP000600588">
    <property type="component" value="Unassembled WGS sequence"/>
</dbReference>
<dbReference type="PANTHER" id="PTHR11669:SF0">
    <property type="entry name" value="PROTEIN STICHEL-LIKE 2"/>
    <property type="match status" value="1"/>
</dbReference>
<keyword evidence="2" id="KW-0479">Metal-binding</keyword>
<dbReference type="NCBIfam" id="TIGR01128">
    <property type="entry name" value="holA"/>
    <property type="match status" value="1"/>
</dbReference>
<dbReference type="GO" id="GO:0006261">
    <property type="term" value="P:DNA-templated DNA replication"/>
    <property type="evidence" value="ECO:0007669"/>
    <property type="project" value="TreeGrafter"/>
</dbReference>
<evidence type="ECO:0000256" key="2">
    <source>
        <dbReference type="ARBA" id="ARBA00022723"/>
    </source>
</evidence>
<dbReference type="NCBIfam" id="TIGR02397">
    <property type="entry name" value="dnaX_nterm"/>
    <property type="match status" value="1"/>
</dbReference>
<keyword evidence="12" id="KW-1185">Reference proteome</keyword>
<sequence length="568" mass="64553">MEHFVVSARKYRPQTFKDVVGQQAITNTLLNAIDNNHLAQALLFTGPRGVGKTTCARILAKMINSEGTETEDEDFAFNVFELDAASNNSVDDIRNLTDQVRIPPQVGKYKVYIIDEVHMLSQSAFNAFLKTLEEPPKHCIFILATTEKHKIIPTILSRCQIFDFKRITVKDAKEYLKYIAQEQGVNADDDALHIIAQKADGAMRDALSIFDRVVSFSGKDLTRQAVTENLNVLDYETYFESTDLILENKIPELLIQFNTTLSKGFDGHHYIAGLASHFRDLLVSKTPSTIELLEVGEETKKKYLEQSQKASQAFLLQAINLANDCDLKYKSSKNQRLLVELCLMQLASITFDGEKKNSRHYIIPASFFKKKGITPIPVNVPKPEVKTEVDSNKKETNPASQFQSPKPIKIDLNSNKKRKSGLSLSSLRVKKEHQIKQMEVVVDEENLPTEPFTEAQLVTAWNEYTSMIRKNGQYNLASILAMDVPKVKGTTVHLEYPAETNKVEVERNQYELLAYIRKNLNNYDISLSIDVNEVKQKQYAYTPIEKFEKLKEKNASILLLKKTFDLDL</sequence>
<comment type="similarity">
    <text evidence="1 8">Belongs to the DnaX/STICHEL family.</text>
</comment>
<comment type="catalytic activity">
    <reaction evidence="7 8">
        <text>DNA(n) + a 2'-deoxyribonucleoside 5'-triphosphate = DNA(n+1) + diphosphate</text>
        <dbReference type="Rhea" id="RHEA:22508"/>
        <dbReference type="Rhea" id="RHEA-COMP:17339"/>
        <dbReference type="Rhea" id="RHEA-COMP:17340"/>
        <dbReference type="ChEBI" id="CHEBI:33019"/>
        <dbReference type="ChEBI" id="CHEBI:61560"/>
        <dbReference type="ChEBI" id="CHEBI:173112"/>
        <dbReference type="EC" id="2.7.7.7"/>
    </reaction>
</comment>
<keyword evidence="5 8" id="KW-0067">ATP-binding</keyword>
<dbReference type="GO" id="GO:0009360">
    <property type="term" value="C:DNA polymerase III complex"/>
    <property type="evidence" value="ECO:0007669"/>
    <property type="project" value="InterPro"/>
</dbReference>
<keyword evidence="3 8" id="KW-0547">Nucleotide-binding</keyword>
<dbReference type="GO" id="GO:0003887">
    <property type="term" value="F:DNA-directed DNA polymerase activity"/>
    <property type="evidence" value="ECO:0007669"/>
    <property type="project" value="UniProtKB-KW"/>
</dbReference>
<dbReference type="CDD" id="cd00009">
    <property type="entry name" value="AAA"/>
    <property type="match status" value="1"/>
</dbReference>
<dbReference type="InterPro" id="IPR050238">
    <property type="entry name" value="DNA_Rep/Repair_Clamp_Loader"/>
</dbReference>
<dbReference type="Pfam" id="PF13177">
    <property type="entry name" value="DNA_pol3_delta2"/>
    <property type="match status" value="1"/>
</dbReference>
<evidence type="ECO:0000256" key="7">
    <source>
        <dbReference type="ARBA" id="ARBA00049244"/>
    </source>
</evidence>
<dbReference type="NCBIfam" id="NF004046">
    <property type="entry name" value="PRK05563.1"/>
    <property type="match status" value="1"/>
</dbReference>
<dbReference type="Gene3D" id="1.20.272.10">
    <property type="match status" value="1"/>
</dbReference>
<dbReference type="PRINTS" id="PR00300">
    <property type="entry name" value="CLPPROTEASEA"/>
</dbReference>
<reference evidence="11 12" key="1">
    <citation type="submission" date="2020-09" db="EMBL/GenBank/DDBJ databases">
        <title>TT11 complete genome.</title>
        <authorList>
            <person name="Wu Z."/>
        </authorList>
    </citation>
    <scope>NUCLEOTIDE SEQUENCE [LARGE SCALE GENOMIC DNA]</scope>
    <source>
        <strain evidence="11 12">TT11</strain>
    </source>
</reference>
<evidence type="ECO:0000313" key="12">
    <source>
        <dbReference type="Proteomes" id="UP000600588"/>
    </source>
</evidence>
<dbReference type="Gene3D" id="3.40.50.300">
    <property type="entry name" value="P-loop containing nucleotide triphosphate hydrolases"/>
    <property type="match status" value="1"/>
</dbReference>
<evidence type="ECO:0000256" key="5">
    <source>
        <dbReference type="ARBA" id="ARBA00022840"/>
    </source>
</evidence>
<dbReference type="EC" id="2.7.7.7" evidence="8"/>
<dbReference type="SUPFAM" id="SSF48019">
    <property type="entry name" value="post-AAA+ oligomerization domain-like"/>
    <property type="match status" value="1"/>
</dbReference>
<gene>
    <name evidence="8 11" type="primary">dnaX</name>
    <name evidence="11" type="ORF">ICJ83_16325</name>
</gene>
<feature type="compositionally biased region" description="Basic and acidic residues" evidence="9">
    <location>
        <begin position="384"/>
        <end position="396"/>
    </location>
</feature>